<accession>A0AAN7PEP5</accession>
<evidence type="ECO:0000313" key="3">
    <source>
        <dbReference type="Proteomes" id="UP001353858"/>
    </source>
</evidence>
<reference evidence="3" key="1">
    <citation type="submission" date="2023-01" db="EMBL/GenBank/DDBJ databases">
        <title>Key to firefly adult light organ development and bioluminescence: homeobox transcription factors regulate luciferase expression and transportation to peroxisome.</title>
        <authorList>
            <person name="Fu X."/>
        </authorList>
    </citation>
    <scope>NUCLEOTIDE SEQUENCE [LARGE SCALE GENOMIC DNA]</scope>
</reference>
<feature type="compositionally biased region" description="Polar residues" evidence="1">
    <location>
        <begin position="28"/>
        <end position="56"/>
    </location>
</feature>
<evidence type="ECO:0000256" key="1">
    <source>
        <dbReference type="SAM" id="MobiDB-lite"/>
    </source>
</evidence>
<dbReference type="AlphaFoldDB" id="A0AAN7PEP5"/>
<feature type="region of interest" description="Disordered" evidence="1">
    <location>
        <begin position="28"/>
        <end position="65"/>
    </location>
</feature>
<name>A0AAN7PEP5_9COLE</name>
<organism evidence="2 3">
    <name type="scientific">Aquatica leii</name>
    <dbReference type="NCBI Taxonomy" id="1421715"/>
    <lineage>
        <taxon>Eukaryota</taxon>
        <taxon>Metazoa</taxon>
        <taxon>Ecdysozoa</taxon>
        <taxon>Arthropoda</taxon>
        <taxon>Hexapoda</taxon>
        <taxon>Insecta</taxon>
        <taxon>Pterygota</taxon>
        <taxon>Neoptera</taxon>
        <taxon>Endopterygota</taxon>
        <taxon>Coleoptera</taxon>
        <taxon>Polyphaga</taxon>
        <taxon>Elateriformia</taxon>
        <taxon>Elateroidea</taxon>
        <taxon>Lampyridae</taxon>
        <taxon>Luciolinae</taxon>
        <taxon>Aquatica</taxon>
    </lineage>
</organism>
<evidence type="ECO:0000313" key="2">
    <source>
        <dbReference type="EMBL" id="KAK4884037.1"/>
    </source>
</evidence>
<comment type="caution">
    <text evidence="2">The sequence shown here is derived from an EMBL/GenBank/DDBJ whole genome shotgun (WGS) entry which is preliminary data.</text>
</comment>
<dbReference type="EMBL" id="JARPUR010000001">
    <property type="protein sequence ID" value="KAK4884037.1"/>
    <property type="molecule type" value="Genomic_DNA"/>
</dbReference>
<proteinExistence type="predicted"/>
<dbReference type="Proteomes" id="UP001353858">
    <property type="component" value="Unassembled WGS sequence"/>
</dbReference>
<evidence type="ECO:0008006" key="4">
    <source>
        <dbReference type="Google" id="ProtNLM"/>
    </source>
</evidence>
<protein>
    <recommendedName>
        <fullName evidence="4">Vesicular, overexpressed in cancer, prosurvival protein 1</fullName>
    </recommendedName>
</protein>
<sequence>MLYKWMLGFCCLRFCAKKKQERSVLYKRSTSLQNPQNQSSPITQTFRYSLSESRPVSATPPYPISITPYPPQPPPIGFGLMPAYEASTSIAYPMIHTPRSDTINETNTQPPYPPFNVAPYPPPLPPTYDEAMRHSTYLGR</sequence>
<gene>
    <name evidence="2" type="ORF">RN001_000308</name>
</gene>
<keyword evidence="3" id="KW-1185">Reference proteome</keyword>